<name>A0A2Z2KQS6_9BACL</name>
<keyword evidence="1" id="KW-0732">Signal</keyword>
<reference evidence="2 3" key="1">
    <citation type="submission" date="2017-06" db="EMBL/GenBank/DDBJ databases">
        <title>Complete genome sequence of Paenibacillus donghaensis KCTC 13049T isolated from East Sea sediment, South Korea.</title>
        <authorList>
            <person name="Jung B.K."/>
            <person name="Hong S.-J."/>
            <person name="Shin J.-H."/>
        </authorList>
    </citation>
    <scope>NUCLEOTIDE SEQUENCE [LARGE SCALE GENOMIC DNA]</scope>
    <source>
        <strain evidence="2 3">KCTC 13049</strain>
    </source>
</reference>
<evidence type="ECO:0000256" key="1">
    <source>
        <dbReference type="SAM" id="SignalP"/>
    </source>
</evidence>
<dbReference type="RefSeq" id="WP_087917719.1">
    <property type="nucleotide sequence ID" value="NZ_CP021780.1"/>
</dbReference>
<dbReference type="AlphaFoldDB" id="A0A2Z2KQS6"/>
<gene>
    <name evidence="2" type="ORF">B9T62_24840</name>
</gene>
<sequence length="82" mass="8709">MIITKRVKTIGVSAMALMVVASMSTAAFAASNDKNEIEKHPAIGAPGDAIQVYDIEKNEYVNPDTIEDFGESVEAVPAVKAK</sequence>
<evidence type="ECO:0000313" key="3">
    <source>
        <dbReference type="Proteomes" id="UP000249890"/>
    </source>
</evidence>
<proteinExistence type="predicted"/>
<dbReference type="Proteomes" id="UP000249890">
    <property type="component" value="Chromosome"/>
</dbReference>
<evidence type="ECO:0000313" key="2">
    <source>
        <dbReference type="EMBL" id="ASA23732.1"/>
    </source>
</evidence>
<feature type="signal peptide" evidence="1">
    <location>
        <begin position="1"/>
        <end position="29"/>
    </location>
</feature>
<feature type="chain" id="PRO_5016395169" description="Secreted protein" evidence="1">
    <location>
        <begin position="30"/>
        <end position="82"/>
    </location>
</feature>
<keyword evidence="3" id="KW-1185">Reference proteome</keyword>
<organism evidence="2 3">
    <name type="scientific">Paenibacillus donghaensis</name>
    <dbReference type="NCBI Taxonomy" id="414771"/>
    <lineage>
        <taxon>Bacteria</taxon>
        <taxon>Bacillati</taxon>
        <taxon>Bacillota</taxon>
        <taxon>Bacilli</taxon>
        <taxon>Bacillales</taxon>
        <taxon>Paenibacillaceae</taxon>
        <taxon>Paenibacillus</taxon>
    </lineage>
</organism>
<dbReference type="KEGG" id="pdh:B9T62_24840"/>
<protein>
    <recommendedName>
        <fullName evidence="4">Secreted protein</fullName>
    </recommendedName>
</protein>
<evidence type="ECO:0008006" key="4">
    <source>
        <dbReference type="Google" id="ProtNLM"/>
    </source>
</evidence>
<dbReference type="EMBL" id="CP021780">
    <property type="protein sequence ID" value="ASA23732.1"/>
    <property type="molecule type" value="Genomic_DNA"/>
</dbReference>
<accession>A0A2Z2KQS6</accession>